<protein>
    <submittedName>
        <fullName evidence="1">Putative ATPase domain containing protein</fullName>
    </submittedName>
</protein>
<evidence type="ECO:0000313" key="1">
    <source>
        <dbReference type="EMBL" id="QJA63979.1"/>
    </source>
</evidence>
<dbReference type="EMBL" id="MT141510">
    <property type="protein sequence ID" value="QJA63979.1"/>
    <property type="molecule type" value="Genomic_DNA"/>
</dbReference>
<organism evidence="1">
    <name type="scientific">viral metagenome</name>
    <dbReference type="NCBI Taxonomy" id="1070528"/>
    <lineage>
        <taxon>unclassified sequences</taxon>
        <taxon>metagenomes</taxon>
        <taxon>organismal metagenomes</taxon>
    </lineage>
</organism>
<reference evidence="1" key="1">
    <citation type="submission" date="2020-03" db="EMBL/GenBank/DDBJ databases">
        <title>The deep terrestrial virosphere.</title>
        <authorList>
            <person name="Holmfeldt K."/>
            <person name="Nilsson E."/>
            <person name="Simone D."/>
            <person name="Lopez-Fernandez M."/>
            <person name="Wu X."/>
            <person name="de Brujin I."/>
            <person name="Lundin D."/>
            <person name="Andersson A."/>
            <person name="Bertilsson S."/>
            <person name="Dopson M."/>
        </authorList>
    </citation>
    <scope>NUCLEOTIDE SEQUENCE</scope>
    <source>
        <strain evidence="1">MM415B00562</strain>
    </source>
</reference>
<proteinExistence type="predicted"/>
<gene>
    <name evidence="1" type="ORF">MM415B00562_0013</name>
</gene>
<dbReference type="AlphaFoldDB" id="A0A6M3J231"/>
<sequence length="185" mass="20808">MKRFKDKDVEVKTYPIPLLDTVRPKPYALKFWNSFYSDYKEASESGKYATIVIDTGTAVYELARHAYAEELGTKNLLPFQYGDVYARLSSIIMSPRTTGHNLVITHHLKDRYVNDVATGELEIDGYKRTEGLVDVVLLTNVRQVKGKTPAVVTTIDKCGLDITLNGTEIENLDYEQLVAVLGLES</sequence>
<name>A0A6M3J231_9ZZZZ</name>
<accession>A0A6M3J231</accession>